<name>A0ABP3J5E0_9ACTN</name>
<dbReference type="SUPFAM" id="SSF54637">
    <property type="entry name" value="Thioesterase/thiol ester dehydrase-isomerase"/>
    <property type="match status" value="1"/>
</dbReference>
<reference evidence="3" key="1">
    <citation type="journal article" date="2019" name="Int. J. Syst. Evol. Microbiol.">
        <title>The Global Catalogue of Microorganisms (GCM) 10K type strain sequencing project: providing services to taxonomists for standard genome sequencing and annotation.</title>
        <authorList>
            <consortium name="The Broad Institute Genomics Platform"/>
            <consortium name="The Broad Institute Genome Sequencing Center for Infectious Disease"/>
            <person name="Wu L."/>
            <person name="Ma J."/>
        </authorList>
    </citation>
    <scope>NUCLEOTIDE SEQUENCE [LARGE SCALE GENOMIC DNA]</scope>
    <source>
        <strain evidence="3">JCM 10649</strain>
    </source>
</reference>
<keyword evidence="3" id="KW-1185">Reference proteome</keyword>
<dbReference type="EMBL" id="BAAAHB010000001">
    <property type="protein sequence ID" value="GAA0442721.1"/>
    <property type="molecule type" value="Genomic_DNA"/>
</dbReference>
<dbReference type="Proteomes" id="UP001499895">
    <property type="component" value="Unassembled WGS sequence"/>
</dbReference>
<sequence>MTGPGAGAPGGDEALLRLRSMDGLAVVRRLLEEPAELAAASRALGYRLVTAGPGRVTLRLVPGAVHLTQTRIVHGGVTAALCDSACGYAVQTLLPPGAYPVTRELRLRYRAPAYAGGGGTLTCVATASPPDEEAAGCPSPSLVKAVAVVSGPEGTRLVRARATVAIRAGPLP</sequence>
<comment type="caution">
    <text evidence="2">The sequence shown here is derived from an EMBL/GenBank/DDBJ whole genome shotgun (WGS) entry which is preliminary data.</text>
</comment>
<proteinExistence type="predicted"/>
<gene>
    <name evidence="2" type="ORF">GCM10009544_01840</name>
</gene>
<feature type="domain" description="Thioesterase" evidence="1">
    <location>
        <begin position="72"/>
        <end position="125"/>
    </location>
</feature>
<protein>
    <recommendedName>
        <fullName evidence="1">Thioesterase domain-containing protein</fullName>
    </recommendedName>
</protein>
<accession>A0ABP3J5E0</accession>
<evidence type="ECO:0000313" key="2">
    <source>
        <dbReference type="EMBL" id="GAA0442721.1"/>
    </source>
</evidence>
<dbReference type="InterPro" id="IPR029069">
    <property type="entry name" value="HotDog_dom_sf"/>
</dbReference>
<organism evidence="2 3">
    <name type="scientific">Streptomyces stramineus</name>
    <dbReference type="NCBI Taxonomy" id="173861"/>
    <lineage>
        <taxon>Bacteria</taxon>
        <taxon>Bacillati</taxon>
        <taxon>Actinomycetota</taxon>
        <taxon>Actinomycetes</taxon>
        <taxon>Kitasatosporales</taxon>
        <taxon>Streptomycetaceae</taxon>
        <taxon>Streptomyces</taxon>
    </lineage>
</organism>
<evidence type="ECO:0000259" key="1">
    <source>
        <dbReference type="Pfam" id="PF03061"/>
    </source>
</evidence>
<evidence type="ECO:0000313" key="3">
    <source>
        <dbReference type="Proteomes" id="UP001499895"/>
    </source>
</evidence>
<dbReference type="RefSeq" id="WP_344083838.1">
    <property type="nucleotide sequence ID" value="NZ_BAAAHB010000001.1"/>
</dbReference>
<dbReference type="Pfam" id="PF03061">
    <property type="entry name" value="4HBT"/>
    <property type="match status" value="1"/>
</dbReference>
<dbReference type="InterPro" id="IPR006683">
    <property type="entry name" value="Thioestr_dom"/>
</dbReference>
<dbReference type="CDD" id="cd03443">
    <property type="entry name" value="PaaI_thioesterase"/>
    <property type="match status" value="1"/>
</dbReference>
<dbReference type="Gene3D" id="3.10.129.10">
    <property type="entry name" value="Hotdog Thioesterase"/>
    <property type="match status" value="1"/>
</dbReference>